<evidence type="ECO:0000256" key="1">
    <source>
        <dbReference type="ARBA" id="ARBA00004651"/>
    </source>
</evidence>
<evidence type="ECO:0000313" key="10">
    <source>
        <dbReference type="EMBL" id="MFC5056274.1"/>
    </source>
</evidence>
<comment type="caution">
    <text evidence="10">The sequence shown here is derived from an EMBL/GenBank/DDBJ whole genome shotgun (WGS) entry which is preliminary data.</text>
</comment>
<dbReference type="RefSeq" id="WP_344040678.1">
    <property type="nucleotide sequence ID" value="NZ_BAAAKE010000024.1"/>
</dbReference>
<keyword evidence="11" id="KW-1185">Reference proteome</keyword>
<reference evidence="11" key="1">
    <citation type="journal article" date="2019" name="Int. J. Syst. Evol. Microbiol.">
        <title>The Global Catalogue of Microorganisms (GCM) 10K type strain sequencing project: providing services to taxonomists for standard genome sequencing and annotation.</title>
        <authorList>
            <consortium name="The Broad Institute Genomics Platform"/>
            <consortium name="The Broad Institute Genome Sequencing Center for Infectious Disease"/>
            <person name="Wu L."/>
            <person name="Ma J."/>
        </authorList>
    </citation>
    <scope>NUCLEOTIDE SEQUENCE [LARGE SCALE GENOMIC DNA]</scope>
    <source>
        <strain evidence="11">KCTC 12848</strain>
    </source>
</reference>
<keyword evidence="4 7" id="KW-0812">Transmembrane</keyword>
<feature type="region of interest" description="Disordered" evidence="8">
    <location>
        <begin position="1"/>
        <end position="39"/>
    </location>
</feature>
<evidence type="ECO:0000256" key="8">
    <source>
        <dbReference type="SAM" id="MobiDB-lite"/>
    </source>
</evidence>
<comment type="subcellular location">
    <subcellularLocation>
        <location evidence="1 7">Cell membrane</location>
        <topology evidence="1 7">Multi-pass membrane protein</topology>
    </subcellularLocation>
</comment>
<keyword evidence="6 7" id="KW-0472">Membrane</keyword>
<accession>A0ABV9Y3H2</accession>
<protein>
    <submittedName>
        <fullName evidence="10">Carbohydrate ABC transporter permease</fullName>
    </submittedName>
</protein>
<dbReference type="PANTHER" id="PTHR30193">
    <property type="entry name" value="ABC TRANSPORTER PERMEASE PROTEIN"/>
    <property type="match status" value="1"/>
</dbReference>
<evidence type="ECO:0000313" key="11">
    <source>
        <dbReference type="Proteomes" id="UP001595833"/>
    </source>
</evidence>
<evidence type="ECO:0000256" key="6">
    <source>
        <dbReference type="ARBA" id="ARBA00023136"/>
    </source>
</evidence>
<dbReference type="SUPFAM" id="SSF160964">
    <property type="entry name" value="MalF N-terminal region-like"/>
    <property type="match status" value="1"/>
</dbReference>
<dbReference type="SUPFAM" id="SSF161098">
    <property type="entry name" value="MetI-like"/>
    <property type="match status" value="1"/>
</dbReference>
<proteinExistence type="inferred from homology"/>
<keyword evidence="2 7" id="KW-0813">Transport</keyword>
<feature type="transmembrane region" description="Helical" evidence="7">
    <location>
        <begin position="45"/>
        <end position="73"/>
    </location>
</feature>
<sequence length="328" mass="35868">MAGSEGARPGGVPETPGPVAGSPAPPRRSAPPRRRGSVRRRDGRAAYLFLAPWAVGMVVITIGPVLASLYLSFTNYSLLRPPKWTGLDNYARMLGDERLLTSLAVTFRYVFVSVPLQLAVALGLALLLNRGVRGLAFYRSVYYLPSLLAGSVSIAILWRQMFGTEGLVNDLLALVGIQGVGWIAHPDWALDTLVVLNVWTFGAPMVIFLAGLRQIPVAHYEAATVDGAGRWARFRHVTIPLLTPITFFNLVLQLIDAFQNFTQAFVVSGGTGGPSDRTLFYTLYLYERGFGSFQMGYASALAWLLLLIVAALTALNFLLARRWVFYGD</sequence>
<keyword evidence="3" id="KW-1003">Cell membrane</keyword>
<dbReference type="PROSITE" id="PS50928">
    <property type="entry name" value="ABC_TM1"/>
    <property type="match status" value="1"/>
</dbReference>
<dbReference type="InterPro" id="IPR035906">
    <property type="entry name" value="MetI-like_sf"/>
</dbReference>
<dbReference type="Proteomes" id="UP001595833">
    <property type="component" value="Unassembled WGS sequence"/>
</dbReference>
<evidence type="ECO:0000256" key="2">
    <source>
        <dbReference type="ARBA" id="ARBA00022448"/>
    </source>
</evidence>
<dbReference type="EMBL" id="JBHSJB010000018">
    <property type="protein sequence ID" value="MFC5056274.1"/>
    <property type="molecule type" value="Genomic_DNA"/>
</dbReference>
<dbReference type="InterPro" id="IPR000515">
    <property type="entry name" value="MetI-like"/>
</dbReference>
<dbReference type="Pfam" id="PF00528">
    <property type="entry name" value="BPD_transp_1"/>
    <property type="match status" value="1"/>
</dbReference>
<dbReference type="CDD" id="cd06261">
    <property type="entry name" value="TM_PBP2"/>
    <property type="match status" value="1"/>
</dbReference>
<evidence type="ECO:0000256" key="7">
    <source>
        <dbReference type="RuleBase" id="RU363032"/>
    </source>
</evidence>
<evidence type="ECO:0000259" key="9">
    <source>
        <dbReference type="PROSITE" id="PS50928"/>
    </source>
</evidence>
<comment type="similarity">
    <text evidence="7">Belongs to the binding-protein-dependent transport system permease family.</text>
</comment>
<dbReference type="PANTHER" id="PTHR30193:SF1">
    <property type="entry name" value="ABC TRANSPORTER PERMEASE PROTEIN YESP-RELATED"/>
    <property type="match status" value="1"/>
</dbReference>
<evidence type="ECO:0000256" key="5">
    <source>
        <dbReference type="ARBA" id="ARBA00022989"/>
    </source>
</evidence>
<evidence type="ECO:0000256" key="3">
    <source>
        <dbReference type="ARBA" id="ARBA00022475"/>
    </source>
</evidence>
<keyword evidence="5 7" id="KW-1133">Transmembrane helix</keyword>
<gene>
    <name evidence="10" type="ORF">ACFPFM_21255</name>
</gene>
<organism evidence="10 11">
    <name type="scientific">Saccharothrix xinjiangensis</name>
    <dbReference type="NCBI Taxonomy" id="204798"/>
    <lineage>
        <taxon>Bacteria</taxon>
        <taxon>Bacillati</taxon>
        <taxon>Actinomycetota</taxon>
        <taxon>Actinomycetes</taxon>
        <taxon>Pseudonocardiales</taxon>
        <taxon>Pseudonocardiaceae</taxon>
        <taxon>Saccharothrix</taxon>
    </lineage>
</organism>
<dbReference type="InterPro" id="IPR051393">
    <property type="entry name" value="ABC_transporter_permease"/>
</dbReference>
<name>A0ABV9Y3H2_9PSEU</name>
<feature type="transmembrane region" description="Helical" evidence="7">
    <location>
        <begin position="140"/>
        <end position="158"/>
    </location>
</feature>
<feature type="transmembrane region" description="Helical" evidence="7">
    <location>
        <begin position="237"/>
        <end position="255"/>
    </location>
</feature>
<feature type="domain" description="ABC transmembrane type-1" evidence="9">
    <location>
        <begin position="103"/>
        <end position="316"/>
    </location>
</feature>
<evidence type="ECO:0000256" key="4">
    <source>
        <dbReference type="ARBA" id="ARBA00022692"/>
    </source>
</evidence>
<dbReference type="Gene3D" id="1.10.3720.10">
    <property type="entry name" value="MetI-like"/>
    <property type="match status" value="1"/>
</dbReference>
<feature type="transmembrane region" description="Helical" evidence="7">
    <location>
        <begin position="300"/>
        <end position="319"/>
    </location>
</feature>
<feature type="transmembrane region" description="Helical" evidence="7">
    <location>
        <begin position="107"/>
        <end position="128"/>
    </location>
</feature>
<feature type="transmembrane region" description="Helical" evidence="7">
    <location>
        <begin position="192"/>
        <end position="212"/>
    </location>
</feature>